<keyword evidence="1" id="KW-0472">Membrane</keyword>
<keyword evidence="1" id="KW-1133">Transmembrane helix</keyword>
<evidence type="ECO:0000256" key="1">
    <source>
        <dbReference type="SAM" id="Phobius"/>
    </source>
</evidence>
<accession>A0A2H4T2N6</accession>
<evidence type="ECO:0000313" key="2">
    <source>
        <dbReference type="EMBL" id="ATY70191.1"/>
    </source>
</evidence>
<dbReference type="GeneID" id="41701376"/>
<dbReference type="OrthoDB" id="6359at10239"/>
<proteinExistence type="predicted"/>
<sequence>MIRVKIVLSIMASLVFSTLCIIVIICIIVAVVLVAKGKIKELVFEQKDIPNFSVDLQFDPYPQTVNIENQYDCNVNSLRVCDINDSTTLFGCKELIVRCHHFDEDTPYIENNITTMIPKNATATEGYALAITTIADACNPYHGDMTLVTANAESNEYMLICTCKNPGYIGNETILGNCTTVFICNGKINDIDQPLNSITCVCEKKQKNIRYDDGLPVCKDLLVYEANEMYDDWSNIVTWNSYRQTDASRYNVTISGNLKTSRLLDSCRSSLHDTTIEIPNASYNATNAQCIVNEAGYPVVNDLLRFKPSDDQKYGISAILATGEYQRVRFSDNIAGVRKIYGLVVNGVPFWKELANSTIVIQPQDGICIGFQSGIAFNSKTAFVAPLCEGSWPSYSCRYIREKTSRIVGGLAIATGRSCPTAFLWGRDDWTNNEFMVQRSLSYKTDSGFSLSPIKLSVVAGWHTYGVQWSPKSSSENTGVLYFSNVADYNIHVASLTN</sequence>
<dbReference type="KEGG" id="vg:41701376"/>
<dbReference type="InterPro" id="IPR007784">
    <property type="entry name" value="PIR"/>
</dbReference>
<dbReference type="Proteomes" id="UP000289333">
    <property type="component" value="Segment"/>
</dbReference>
<keyword evidence="1" id="KW-0812">Transmembrane</keyword>
<dbReference type="RefSeq" id="YP_009553425.1">
    <property type="nucleotide sequence ID" value="NC_040789.1"/>
</dbReference>
<keyword evidence="3" id="KW-1185">Reference proteome</keyword>
<dbReference type="Pfam" id="PF05092">
    <property type="entry name" value="PIF"/>
    <property type="match status" value="1"/>
</dbReference>
<organism evidence="2">
    <name type="scientific">Tomelloso virus</name>
    <dbReference type="NCBI Taxonomy" id="2053981"/>
    <lineage>
        <taxon>Viruses</taxon>
        <taxon>Viruses incertae sedis</taxon>
        <taxon>Naldaviricetes</taxon>
        <taxon>Lefavirales</taxon>
        <taxon>Nudiviridae</taxon>
        <taxon>Alphanudivirus</taxon>
        <taxon>Alphanudivirus alterdromelanogasteris</taxon>
    </lineage>
</organism>
<reference evidence="2" key="1">
    <citation type="journal article" date="2021" name="Virus">
        <title>The discovery, distribution and diversity of DNA viruses associated with Drosophila melanogaster in Europe.</title>
        <authorList>
            <person name="Wallace M.A."/>
            <person name="Coffman K.A."/>
            <person name="Gilbert C."/>
            <person name="Ravindran S."/>
            <person name="Albery G.F."/>
            <person name="Abbott J."/>
            <person name="Argyridou E."/>
            <person name="Bellosta P."/>
            <person name="Betancourt A.J."/>
            <person name="Colinet H."/>
            <person name="Eric K."/>
            <person name="Glaser-Schmitt A."/>
            <person name="Grath S."/>
            <person name="Jelic M."/>
            <person name="Kankare M."/>
            <person name="Kozeretska I."/>
            <person name="Loeschcke V."/>
            <person name="Montchamp-Moreau C."/>
            <person name="Ometto L."/>
            <person name="Onder B.S."/>
            <person name="Orengo D.J."/>
            <person name="Parsch J."/>
            <person name="Pascual M."/>
            <person name="Patenkovic A."/>
            <person name="Puerma E."/>
            <person name="Ritchie M.G."/>
            <person name="Rota-Stabelli O."/>
            <person name="Schou M.F."/>
            <person name="Serga S.V."/>
            <person name="Stamenkovic-Radak M."/>
            <person name="Tanaskovic M."/>
            <person name="Veselinovic M.S."/>
            <person name="Vieira J."/>
            <person name="Vieira C.P."/>
            <person name="Kapun M."/>
            <person name="Flatt T."/>
            <person name="Gonzalez J."/>
            <person name="Staubach F."/>
            <person name="Obbard D.J."/>
        </authorList>
    </citation>
    <scope>NUCLEOTIDE SEQUENCE</scope>
    <source>
        <strain evidence="2">DrosEU28 Tomelloso 2015</strain>
    </source>
</reference>
<protein>
    <submittedName>
        <fullName evidence="2">Pif-1</fullName>
    </submittedName>
</protein>
<name>A0A2H4T2N6_9VIRU</name>
<dbReference type="EMBL" id="KY457233">
    <property type="protein sequence ID" value="ATY70191.1"/>
    <property type="molecule type" value="Genomic_DNA"/>
</dbReference>
<evidence type="ECO:0000313" key="3">
    <source>
        <dbReference type="Proteomes" id="UP000289333"/>
    </source>
</evidence>
<feature type="transmembrane region" description="Helical" evidence="1">
    <location>
        <begin position="6"/>
        <end position="35"/>
    </location>
</feature>